<evidence type="ECO:0000313" key="3">
    <source>
        <dbReference type="Proteomes" id="UP000245884"/>
    </source>
</evidence>
<accession>A0A316UVE5</accession>
<gene>
    <name evidence="2" type="ORF">BDZ90DRAFT_259294</name>
</gene>
<dbReference type="AlphaFoldDB" id="A0A316UVE5"/>
<proteinExistence type="predicted"/>
<reference evidence="2 3" key="1">
    <citation type="journal article" date="2018" name="Mol. Biol. Evol.">
        <title>Broad Genomic Sampling Reveals a Smut Pathogenic Ancestry of the Fungal Clade Ustilaginomycotina.</title>
        <authorList>
            <person name="Kijpornyongpan T."/>
            <person name="Mondo S.J."/>
            <person name="Barry K."/>
            <person name="Sandor L."/>
            <person name="Lee J."/>
            <person name="Lipzen A."/>
            <person name="Pangilinan J."/>
            <person name="LaButti K."/>
            <person name="Hainaut M."/>
            <person name="Henrissat B."/>
            <person name="Grigoriev I.V."/>
            <person name="Spatafora J.W."/>
            <person name="Aime M.C."/>
        </authorList>
    </citation>
    <scope>NUCLEOTIDE SEQUENCE [LARGE SCALE GENOMIC DNA]</scope>
    <source>
        <strain evidence="2 3">MCA 5214</strain>
    </source>
</reference>
<dbReference type="RefSeq" id="XP_025363861.1">
    <property type="nucleotide sequence ID" value="XM_025508152.1"/>
</dbReference>
<feature type="compositionally biased region" description="Gly residues" evidence="1">
    <location>
        <begin position="483"/>
        <end position="494"/>
    </location>
</feature>
<organism evidence="2 3">
    <name type="scientific">Jaminaea rosea</name>
    <dbReference type="NCBI Taxonomy" id="1569628"/>
    <lineage>
        <taxon>Eukaryota</taxon>
        <taxon>Fungi</taxon>
        <taxon>Dikarya</taxon>
        <taxon>Basidiomycota</taxon>
        <taxon>Ustilaginomycotina</taxon>
        <taxon>Exobasidiomycetes</taxon>
        <taxon>Microstromatales</taxon>
        <taxon>Microstromatales incertae sedis</taxon>
        <taxon>Jaminaea</taxon>
    </lineage>
</organism>
<evidence type="ECO:0000256" key="1">
    <source>
        <dbReference type="SAM" id="MobiDB-lite"/>
    </source>
</evidence>
<dbReference type="EMBL" id="KZ819664">
    <property type="protein sequence ID" value="PWN29249.1"/>
    <property type="molecule type" value="Genomic_DNA"/>
</dbReference>
<name>A0A316UVE5_9BASI</name>
<sequence length="500" mass="55068">MFSSWFGGYQASQARSRTQAQQRSKTIVTCKETHFEVIGGGAQQPLQHQQQQRLAQAPHRHEDHGPPRLPLELVTEIVFLAARAILLESRDDAASACSSSPSASTTALRLASINTLAYNAVVGNLLLRELILTGAEQVAAFAHSLRKHKRLARLVAAGKVKRLVVMQRRSRHEERQGQGLTRDSLYDARLRDATFAKIVLLPLRGVVLPLVASGLEELHIESIPTCLLPVPSTVSGPASASRWRGVREVTFTLSPWGGTRIPDVFRSSKTAWERLTSVQLQGSEGFRFCVSSALALASLPELRRVGMVMPSSHNGHQGEGEGYAEALRVLVMLTSGKLEELLVVGHDAEGWAGWSTPYRPALRCLRVARRGPGEASAGRRLRIKHITARLRAINEEDGAGIKPPHQHPSFFRSWIVARTAEQTQWEWPCRDAEEGWTQIAKAEAGAPPADVRFDVEWRCDEWEVPEEEPVSDDEENGERRQGRGVGYAEHGGGRAIPVAA</sequence>
<evidence type="ECO:0000313" key="2">
    <source>
        <dbReference type="EMBL" id="PWN29249.1"/>
    </source>
</evidence>
<feature type="region of interest" description="Disordered" evidence="1">
    <location>
        <begin position="463"/>
        <end position="500"/>
    </location>
</feature>
<dbReference type="GeneID" id="37029975"/>
<feature type="compositionally biased region" description="Acidic residues" evidence="1">
    <location>
        <begin position="463"/>
        <end position="476"/>
    </location>
</feature>
<feature type="compositionally biased region" description="Low complexity" evidence="1">
    <location>
        <begin position="46"/>
        <end position="57"/>
    </location>
</feature>
<dbReference type="Proteomes" id="UP000245884">
    <property type="component" value="Unassembled WGS sequence"/>
</dbReference>
<dbReference type="OrthoDB" id="3360290at2759"/>
<protein>
    <submittedName>
        <fullName evidence="2">Uncharacterized protein</fullName>
    </submittedName>
</protein>
<keyword evidence="3" id="KW-1185">Reference proteome</keyword>
<feature type="region of interest" description="Disordered" evidence="1">
    <location>
        <begin position="46"/>
        <end position="67"/>
    </location>
</feature>